<dbReference type="GO" id="GO:0005774">
    <property type="term" value="C:vacuolar membrane"/>
    <property type="evidence" value="ECO:0007669"/>
    <property type="project" value="TreeGrafter"/>
</dbReference>
<dbReference type="InterPro" id="IPR015943">
    <property type="entry name" value="WD40/YVTN_repeat-like_dom_sf"/>
</dbReference>
<dbReference type="InterPro" id="IPR019775">
    <property type="entry name" value="WD40_repeat_CS"/>
</dbReference>
<dbReference type="InterPro" id="IPR016135">
    <property type="entry name" value="UBQ-conjugating_enzyme/RWD"/>
</dbReference>
<proteinExistence type="inferred from homology"/>
<feature type="compositionally biased region" description="Basic and acidic residues" evidence="5">
    <location>
        <begin position="308"/>
        <end position="330"/>
    </location>
</feature>
<dbReference type="Proteomes" id="UP000566314">
    <property type="component" value="Unassembled WGS sequence"/>
</dbReference>
<dbReference type="InterPro" id="IPR001680">
    <property type="entry name" value="WD40_rpt"/>
</dbReference>
<evidence type="ECO:0000256" key="3">
    <source>
        <dbReference type="ARBA" id="ARBA00038452"/>
    </source>
</evidence>
<keyword evidence="8" id="KW-1185">Reference proteome</keyword>
<evidence type="ECO:0000313" key="7">
    <source>
        <dbReference type="EMBL" id="NXU01428.1"/>
    </source>
</evidence>
<feature type="domain" description="RWD" evidence="6">
    <location>
        <begin position="358"/>
        <end position="459"/>
    </location>
</feature>
<dbReference type="SMART" id="SM00320">
    <property type="entry name" value="WD40"/>
    <property type="match status" value="4"/>
</dbReference>
<dbReference type="EMBL" id="VZTT01040588">
    <property type="protein sequence ID" value="NXU01428.1"/>
    <property type="molecule type" value="Genomic_DNA"/>
</dbReference>
<feature type="repeat" description="WD" evidence="4">
    <location>
        <begin position="66"/>
        <end position="108"/>
    </location>
</feature>
<reference evidence="7 8" key="1">
    <citation type="submission" date="2019-09" db="EMBL/GenBank/DDBJ databases">
        <title>Bird 10,000 Genomes (B10K) Project - Family phase.</title>
        <authorList>
            <person name="Zhang G."/>
        </authorList>
    </citation>
    <scope>NUCLEOTIDE SEQUENCE [LARGE SCALE GENOMIC DNA]</scope>
    <source>
        <strain evidence="7">B10K-DU-012-02</strain>
    </source>
</reference>
<name>A0A7L3HA36_9PASS</name>
<sequence length="588" mass="67384">RRFLYIVNLDAPNEGHRKISRQSKWDIGAVQWNPHDSYAYYFAASSNQRVDLYKWKEGNGEVCTSLQGHTRVISDLDWAVFEPDLLVTSSVDTYIYIWDIKDTRKPTVSLSAVAGASQVKWNKKNANCLATSHDGDVRIWDKRKPSTAVEYLAAHLSKIHGLDWHPDNEYTLATSSQDNSVRFWDYRQPRKYLNILPCQVPVWKARYTPFSNGLVTVMVPQLRRENSLLLWNVFDLNTPVHTFVGHDDVVLEFQWRKQKEGSKDYQLVTWSRDQTLRMWRIDSQLQRLCANDILDGVEDLIDGISHLPEPDKTLHPQDTEPQHNSGHGDEEALKEDFLSDPLVGKKTDQLGLPQTLQQEFSLINVQIRNVNVEMDAVSRSCTVSVHCGNHRVRMLVMFPVQYPNNAAPSFQFINPTSITASMKAKLLKILKDTSLQKVKRNQSCLEPCLRQLVSWLESVVVWRTVWALCPSLLSFPIGLYKVQWFLCIAKHHLTSGVTIFMPCPVSSGYLVYFTRPMTMHRAVSPMEPTPRSLSALSAYHSGLITPMKIRTETPGNLRLYSGSPTRSEKEQVSISSFYYKERVSTRPK</sequence>
<evidence type="ECO:0000313" key="8">
    <source>
        <dbReference type="Proteomes" id="UP000566314"/>
    </source>
</evidence>
<evidence type="ECO:0000256" key="1">
    <source>
        <dbReference type="ARBA" id="ARBA00022574"/>
    </source>
</evidence>
<comment type="caution">
    <text evidence="7">The sequence shown here is derived from an EMBL/GenBank/DDBJ whole genome shotgun (WGS) entry which is preliminary data.</text>
</comment>
<dbReference type="PRINTS" id="PR00320">
    <property type="entry name" value="GPROTEINBRPT"/>
</dbReference>
<dbReference type="GO" id="GO:0034198">
    <property type="term" value="P:cellular response to amino acid starvation"/>
    <property type="evidence" value="ECO:0007669"/>
    <property type="project" value="TreeGrafter"/>
</dbReference>
<feature type="non-terminal residue" evidence="7">
    <location>
        <position position="1"/>
    </location>
</feature>
<dbReference type="OrthoDB" id="311712at2759"/>
<keyword evidence="1 4" id="KW-0853">WD repeat</keyword>
<feature type="non-terminal residue" evidence="7">
    <location>
        <position position="588"/>
    </location>
</feature>
<dbReference type="GO" id="GO:1904263">
    <property type="term" value="P:positive regulation of TORC1 signaling"/>
    <property type="evidence" value="ECO:0007669"/>
    <property type="project" value="TreeGrafter"/>
</dbReference>
<dbReference type="InterPro" id="IPR006575">
    <property type="entry name" value="RWD_dom"/>
</dbReference>
<dbReference type="AlphaFoldDB" id="A0A7L3HA36"/>
<dbReference type="PANTHER" id="PTHR46170">
    <property type="entry name" value="GATOR COMPLEX PROTEIN WDR59"/>
    <property type="match status" value="1"/>
</dbReference>
<dbReference type="GO" id="GO:0035591">
    <property type="term" value="F:signaling adaptor activity"/>
    <property type="evidence" value="ECO:0007669"/>
    <property type="project" value="TreeGrafter"/>
</dbReference>
<dbReference type="GO" id="GO:0035859">
    <property type="term" value="C:Seh1-associated complex"/>
    <property type="evidence" value="ECO:0007669"/>
    <property type="project" value="TreeGrafter"/>
</dbReference>
<dbReference type="SMART" id="SM00591">
    <property type="entry name" value="RWD"/>
    <property type="match status" value="1"/>
</dbReference>
<feature type="repeat" description="WD" evidence="4">
    <location>
        <begin position="152"/>
        <end position="194"/>
    </location>
</feature>
<protein>
    <submittedName>
        <fullName evidence="7">WDR59 protein</fullName>
    </submittedName>
</protein>
<dbReference type="InterPro" id="IPR036322">
    <property type="entry name" value="WD40_repeat_dom_sf"/>
</dbReference>
<dbReference type="SUPFAM" id="SSF50978">
    <property type="entry name" value="WD40 repeat-like"/>
    <property type="match status" value="1"/>
</dbReference>
<dbReference type="Gene3D" id="2.130.10.10">
    <property type="entry name" value="YVTN repeat-like/Quinoprotein amine dehydrogenase"/>
    <property type="match status" value="2"/>
</dbReference>
<evidence type="ECO:0000256" key="5">
    <source>
        <dbReference type="SAM" id="MobiDB-lite"/>
    </source>
</evidence>
<dbReference type="SUPFAM" id="SSF54495">
    <property type="entry name" value="UBC-like"/>
    <property type="match status" value="1"/>
</dbReference>
<dbReference type="PROSITE" id="PS50082">
    <property type="entry name" value="WD_REPEATS_2"/>
    <property type="match status" value="2"/>
</dbReference>
<dbReference type="PROSITE" id="PS50294">
    <property type="entry name" value="WD_REPEATS_REGION"/>
    <property type="match status" value="2"/>
</dbReference>
<dbReference type="PROSITE" id="PS50908">
    <property type="entry name" value="RWD"/>
    <property type="match status" value="1"/>
</dbReference>
<organism evidence="7 8">
    <name type="scientific">Buphagus erythrorhynchus</name>
    <name type="common">red-billed oxpecker</name>
    <dbReference type="NCBI Taxonomy" id="245048"/>
    <lineage>
        <taxon>Eukaryota</taxon>
        <taxon>Metazoa</taxon>
        <taxon>Chordata</taxon>
        <taxon>Craniata</taxon>
        <taxon>Vertebrata</taxon>
        <taxon>Euteleostomi</taxon>
        <taxon>Archelosauria</taxon>
        <taxon>Archosauria</taxon>
        <taxon>Dinosauria</taxon>
        <taxon>Saurischia</taxon>
        <taxon>Theropoda</taxon>
        <taxon>Coelurosauria</taxon>
        <taxon>Aves</taxon>
        <taxon>Neognathae</taxon>
        <taxon>Neoaves</taxon>
        <taxon>Telluraves</taxon>
        <taxon>Australaves</taxon>
        <taxon>Passeriformes</taxon>
        <taxon>Sturnidae</taxon>
        <taxon>Buphagus</taxon>
    </lineage>
</organism>
<gene>
    <name evidence="7" type="primary">Wdr59</name>
    <name evidence="7" type="ORF">BUPERY_R08534</name>
</gene>
<evidence type="ECO:0000259" key="6">
    <source>
        <dbReference type="PROSITE" id="PS50908"/>
    </source>
</evidence>
<feature type="region of interest" description="Disordered" evidence="5">
    <location>
        <begin position="305"/>
        <end position="330"/>
    </location>
</feature>
<evidence type="ECO:0000256" key="2">
    <source>
        <dbReference type="ARBA" id="ARBA00022737"/>
    </source>
</evidence>
<dbReference type="InterPro" id="IPR049567">
    <property type="entry name" value="WDR59-like"/>
</dbReference>
<evidence type="ECO:0000256" key="4">
    <source>
        <dbReference type="PROSITE-ProRule" id="PRU00221"/>
    </source>
</evidence>
<dbReference type="PANTHER" id="PTHR46170:SF1">
    <property type="entry name" value="GATOR COMPLEX PROTEIN WDR59"/>
    <property type="match status" value="1"/>
</dbReference>
<dbReference type="PROSITE" id="PS00678">
    <property type="entry name" value="WD_REPEATS_1"/>
    <property type="match status" value="1"/>
</dbReference>
<keyword evidence="2" id="KW-0677">Repeat</keyword>
<dbReference type="Pfam" id="PF00400">
    <property type="entry name" value="WD40"/>
    <property type="match status" value="3"/>
</dbReference>
<comment type="similarity">
    <text evidence="3">Belongs to the WD repeat WDR59 family.</text>
</comment>
<accession>A0A7L3HA36</accession>
<dbReference type="InterPro" id="IPR020472">
    <property type="entry name" value="WD40_PAC1"/>
</dbReference>